<sequence length="159" mass="17517">MQASKSDLATLVATVERFGESLRRGTSRVYDPVRVGVLRVAAERGKVRPGEIAEVLDVLPSSVTRHVQVLAEVGFLVITTDPSDRRASLIEVTEAGREQVRQFVQAGVDVFGAVVADWPGEDVRALTGLLDRLLADWAEKGTDHQRAHRAKRRFGWSET</sequence>
<dbReference type="InterPro" id="IPR052526">
    <property type="entry name" value="HTH-type_Bedaq_tolerance"/>
</dbReference>
<feature type="domain" description="HTH marR-type" evidence="4">
    <location>
        <begin position="1"/>
        <end position="135"/>
    </location>
</feature>
<dbReference type="PRINTS" id="PR00598">
    <property type="entry name" value="HTHMARR"/>
</dbReference>
<dbReference type="InterPro" id="IPR023187">
    <property type="entry name" value="Tscrpt_reg_MarR-type_CS"/>
</dbReference>
<comment type="caution">
    <text evidence="5">The sequence shown here is derived from an EMBL/GenBank/DDBJ whole genome shotgun (WGS) entry which is preliminary data.</text>
</comment>
<dbReference type="Pfam" id="PF12802">
    <property type="entry name" value="MarR_2"/>
    <property type="match status" value="1"/>
</dbReference>
<evidence type="ECO:0000256" key="3">
    <source>
        <dbReference type="ARBA" id="ARBA00023163"/>
    </source>
</evidence>
<dbReference type="RefSeq" id="WP_344884035.1">
    <property type="nucleotide sequence ID" value="NZ_BAABAL010000021.1"/>
</dbReference>
<dbReference type="InterPro" id="IPR036388">
    <property type="entry name" value="WH-like_DNA-bd_sf"/>
</dbReference>
<dbReference type="EMBL" id="BAABAL010000021">
    <property type="protein sequence ID" value="GAA4032209.1"/>
    <property type="molecule type" value="Genomic_DNA"/>
</dbReference>
<dbReference type="PANTHER" id="PTHR39515">
    <property type="entry name" value="CONSERVED PROTEIN"/>
    <property type="match status" value="1"/>
</dbReference>
<evidence type="ECO:0000256" key="1">
    <source>
        <dbReference type="ARBA" id="ARBA00023015"/>
    </source>
</evidence>
<dbReference type="InterPro" id="IPR036390">
    <property type="entry name" value="WH_DNA-bd_sf"/>
</dbReference>
<organism evidence="5 6">
    <name type="scientific">Allokutzneria multivorans</name>
    <dbReference type="NCBI Taxonomy" id="1142134"/>
    <lineage>
        <taxon>Bacteria</taxon>
        <taxon>Bacillati</taxon>
        <taxon>Actinomycetota</taxon>
        <taxon>Actinomycetes</taxon>
        <taxon>Pseudonocardiales</taxon>
        <taxon>Pseudonocardiaceae</taxon>
        <taxon>Allokutzneria</taxon>
    </lineage>
</organism>
<evidence type="ECO:0000256" key="2">
    <source>
        <dbReference type="ARBA" id="ARBA00023125"/>
    </source>
</evidence>
<gene>
    <name evidence="5" type="ORF">GCM10022247_66540</name>
</gene>
<name>A0ABP7TW72_9PSEU</name>
<evidence type="ECO:0000313" key="6">
    <source>
        <dbReference type="Proteomes" id="UP001501747"/>
    </source>
</evidence>
<proteinExistence type="predicted"/>
<protein>
    <recommendedName>
        <fullName evidence="4">HTH marR-type domain-containing protein</fullName>
    </recommendedName>
</protein>
<keyword evidence="3" id="KW-0804">Transcription</keyword>
<dbReference type="SMART" id="SM00347">
    <property type="entry name" value="HTH_MARR"/>
    <property type="match status" value="1"/>
</dbReference>
<dbReference type="InterPro" id="IPR000835">
    <property type="entry name" value="HTH_MarR-typ"/>
</dbReference>
<keyword evidence="2" id="KW-0238">DNA-binding</keyword>
<dbReference type="Proteomes" id="UP001501747">
    <property type="component" value="Unassembled WGS sequence"/>
</dbReference>
<evidence type="ECO:0000313" key="5">
    <source>
        <dbReference type="EMBL" id="GAA4032209.1"/>
    </source>
</evidence>
<dbReference type="Gene3D" id="1.10.10.10">
    <property type="entry name" value="Winged helix-like DNA-binding domain superfamily/Winged helix DNA-binding domain"/>
    <property type="match status" value="1"/>
</dbReference>
<evidence type="ECO:0000259" key="4">
    <source>
        <dbReference type="PROSITE" id="PS50995"/>
    </source>
</evidence>
<dbReference type="SUPFAM" id="SSF46785">
    <property type="entry name" value="Winged helix' DNA-binding domain"/>
    <property type="match status" value="1"/>
</dbReference>
<keyword evidence="6" id="KW-1185">Reference proteome</keyword>
<dbReference type="PROSITE" id="PS01117">
    <property type="entry name" value="HTH_MARR_1"/>
    <property type="match status" value="1"/>
</dbReference>
<dbReference type="PANTHER" id="PTHR39515:SF2">
    <property type="entry name" value="HTH-TYPE TRANSCRIPTIONAL REGULATOR RV0880"/>
    <property type="match status" value="1"/>
</dbReference>
<accession>A0ABP7TW72</accession>
<keyword evidence="1" id="KW-0805">Transcription regulation</keyword>
<reference evidence="6" key="1">
    <citation type="journal article" date="2019" name="Int. J. Syst. Evol. Microbiol.">
        <title>The Global Catalogue of Microorganisms (GCM) 10K type strain sequencing project: providing services to taxonomists for standard genome sequencing and annotation.</title>
        <authorList>
            <consortium name="The Broad Institute Genomics Platform"/>
            <consortium name="The Broad Institute Genome Sequencing Center for Infectious Disease"/>
            <person name="Wu L."/>
            <person name="Ma J."/>
        </authorList>
    </citation>
    <scope>NUCLEOTIDE SEQUENCE [LARGE SCALE GENOMIC DNA]</scope>
    <source>
        <strain evidence="6">JCM 17342</strain>
    </source>
</reference>
<dbReference type="PROSITE" id="PS50995">
    <property type="entry name" value="HTH_MARR_2"/>
    <property type="match status" value="1"/>
</dbReference>